<name>A0ABD3IIT3_9MARC</name>
<organism evidence="2 3">
    <name type="scientific">Riccia sorocarpa</name>
    <dbReference type="NCBI Taxonomy" id="122646"/>
    <lineage>
        <taxon>Eukaryota</taxon>
        <taxon>Viridiplantae</taxon>
        <taxon>Streptophyta</taxon>
        <taxon>Embryophyta</taxon>
        <taxon>Marchantiophyta</taxon>
        <taxon>Marchantiopsida</taxon>
        <taxon>Marchantiidae</taxon>
        <taxon>Marchantiales</taxon>
        <taxon>Ricciaceae</taxon>
        <taxon>Riccia</taxon>
    </lineage>
</organism>
<sequence>MDKDDGRFISTAIDEILEPVGKVLHSFLEPQRTNSTLKAVTLFNRQNFITELEVPITPQVSFTLKLDYEGLQLRCRLCLAVQHSAQDCPHRLPSPRQPPHTLPARVQRQGVNTGADNTADRSIDLNTRPPRSISARGRPDKGKRRQTDSNSSSSTGSSIKHYEELHRNTIAPERVPTPSRSTSSADTHTERRRSSALRHKDSQRKPDSTPDTRGRLPTHSGHTRGQGILPLPGLPLSQGIMLQTPAHTTFNRVYSAYIPPPIAAIIGNQAQRERFDIHALLSFPT</sequence>
<feature type="compositionally biased region" description="Low complexity" evidence="1">
    <location>
        <begin position="149"/>
        <end position="158"/>
    </location>
</feature>
<feature type="compositionally biased region" description="Basic and acidic residues" evidence="1">
    <location>
        <begin position="187"/>
        <end position="214"/>
    </location>
</feature>
<evidence type="ECO:0008006" key="4">
    <source>
        <dbReference type="Google" id="ProtNLM"/>
    </source>
</evidence>
<evidence type="ECO:0000313" key="3">
    <source>
        <dbReference type="Proteomes" id="UP001633002"/>
    </source>
</evidence>
<evidence type="ECO:0000256" key="1">
    <source>
        <dbReference type="SAM" id="MobiDB-lite"/>
    </source>
</evidence>
<protein>
    <recommendedName>
        <fullName evidence="4">Zinc knuckle CX2CX4HX4C domain-containing protein</fullName>
    </recommendedName>
</protein>
<dbReference type="Proteomes" id="UP001633002">
    <property type="component" value="Unassembled WGS sequence"/>
</dbReference>
<keyword evidence="3" id="KW-1185">Reference proteome</keyword>
<evidence type="ECO:0000313" key="2">
    <source>
        <dbReference type="EMBL" id="KAL3702290.1"/>
    </source>
</evidence>
<gene>
    <name evidence="2" type="ORF">R1sor_020312</name>
</gene>
<reference evidence="2 3" key="1">
    <citation type="submission" date="2024-09" db="EMBL/GenBank/DDBJ databases">
        <title>Chromosome-scale assembly of Riccia sorocarpa.</title>
        <authorList>
            <person name="Paukszto L."/>
        </authorList>
    </citation>
    <scope>NUCLEOTIDE SEQUENCE [LARGE SCALE GENOMIC DNA]</scope>
    <source>
        <strain evidence="2">LP-2024</strain>
        <tissue evidence="2">Aerial parts of the thallus</tissue>
    </source>
</reference>
<dbReference type="EMBL" id="JBJQOH010000001">
    <property type="protein sequence ID" value="KAL3702290.1"/>
    <property type="molecule type" value="Genomic_DNA"/>
</dbReference>
<comment type="caution">
    <text evidence="2">The sequence shown here is derived from an EMBL/GenBank/DDBJ whole genome shotgun (WGS) entry which is preliminary data.</text>
</comment>
<dbReference type="AlphaFoldDB" id="A0ABD3IIT3"/>
<feature type="region of interest" description="Disordered" evidence="1">
    <location>
        <begin position="87"/>
        <end position="229"/>
    </location>
</feature>
<proteinExistence type="predicted"/>
<accession>A0ABD3IIT3</accession>